<proteinExistence type="predicted"/>
<reference evidence="1 2" key="1">
    <citation type="journal article" date="2015" name="Nature">
        <title>rRNA introns, odd ribosomes, and small enigmatic genomes across a large radiation of phyla.</title>
        <authorList>
            <person name="Brown C.T."/>
            <person name="Hug L.A."/>
            <person name="Thomas B.C."/>
            <person name="Sharon I."/>
            <person name="Castelle C.J."/>
            <person name="Singh A."/>
            <person name="Wilkins M.J."/>
            <person name="Williams K.H."/>
            <person name="Banfield J.F."/>
        </authorList>
    </citation>
    <scope>NUCLEOTIDE SEQUENCE [LARGE SCALE GENOMIC DNA]</scope>
</reference>
<gene>
    <name evidence="1" type="ORF">UU56_C0010G0011</name>
</gene>
<sequence>MQKQVLNYRVIIEPEKMGKKTVYNAYCPSLGVADYGDSVEQVLKSIKDGIRLAIECLIEEKKKVPKDNLEDQLITSVSVTTNKIATAL</sequence>
<dbReference type="SUPFAM" id="SSF143100">
    <property type="entry name" value="TTHA1013/TTHA0281-like"/>
    <property type="match status" value="1"/>
</dbReference>
<accession>A0A0G0VT51</accession>
<dbReference type="Gene3D" id="3.30.160.250">
    <property type="match status" value="1"/>
</dbReference>
<dbReference type="AlphaFoldDB" id="A0A0G0VT51"/>
<dbReference type="Proteomes" id="UP000034493">
    <property type="component" value="Unassembled WGS sequence"/>
</dbReference>
<organism evidence="1 2">
    <name type="scientific">Candidatus Curtissbacteria bacterium GW2011_GWA2_41_24</name>
    <dbReference type="NCBI Taxonomy" id="1618411"/>
    <lineage>
        <taxon>Bacteria</taxon>
        <taxon>Candidatus Curtissiibacteriota</taxon>
    </lineage>
</organism>
<dbReference type="InterPro" id="IPR035069">
    <property type="entry name" value="TTHA1013/TTHA0281-like"/>
</dbReference>
<name>A0A0G0VT51_9BACT</name>
<evidence type="ECO:0000313" key="2">
    <source>
        <dbReference type="Proteomes" id="UP000034493"/>
    </source>
</evidence>
<comment type="caution">
    <text evidence="1">The sequence shown here is derived from an EMBL/GenBank/DDBJ whole genome shotgun (WGS) entry which is preliminary data.</text>
</comment>
<dbReference type="EMBL" id="LCBC01000010">
    <property type="protein sequence ID" value="KKS04080.1"/>
    <property type="molecule type" value="Genomic_DNA"/>
</dbReference>
<protein>
    <recommendedName>
        <fullName evidence="3">HicB-like antitoxin of toxin-antitoxin system domain-containing protein</fullName>
    </recommendedName>
</protein>
<evidence type="ECO:0000313" key="1">
    <source>
        <dbReference type="EMBL" id="KKS04080.1"/>
    </source>
</evidence>
<evidence type="ECO:0008006" key="3">
    <source>
        <dbReference type="Google" id="ProtNLM"/>
    </source>
</evidence>